<comment type="caution">
    <text evidence="3">The sequence shown here is derived from an EMBL/GenBank/DDBJ whole genome shotgun (WGS) entry which is preliminary data.</text>
</comment>
<protein>
    <submittedName>
        <fullName evidence="3">T9SS sorting signal type C domain-containing protein</fullName>
    </submittedName>
</protein>
<dbReference type="EMBL" id="JBBPCB010000002">
    <property type="protein sequence ID" value="MEK8179579.1"/>
    <property type="molecule type" value="Genomic_DNA"/>
</dbReference>
<dbReference type="NCBIfam" id="NF033708">
    <property type="entry name" value="T9SS_Cterm_ChiA"/>
    <property type="match status" value="1"/>
</dbReference>
<dbReference type="Pfam" id="PF19081">
    <property type="entry name" value="Ig_7"/>
    <property type="match status" value="1"/>
</dbReference>
<evidence type="ECO:0000313" key="4">
    <source>
        <dbReference type="Proteomes" id="UP001491349"/>
    </source>
</evidence>
<keyword evidence="4" id="KW-1185">Reference proteome</keyword>
<dbReference type="RefSeq" id="WP_187660064.1">
    <property type="nucleotide sequence ID" value="NZ_JACTAB010000003.1"/>
</dbReference>
<proteinExistence type="predicted"/>
<keyword evidence="1" id="KW-0732">Signal</keyword>
<accession>A0ABU9DYX3</accession>
<feature type="chain" id="PRO_5046041923" evidence="1">
    <location>
        <begin position="22"/>
        <end position="943"/>
    </location>
</feature>
<evidence type="ECO:0000313" key="3">
    <source>
        <dbReference type="EMBL" id="MEK8179579.1"/>
    </source>
</evidence>
<gene>
    <name evidence="3" type="ORF">WMW71_04425</name>
</gene>
<feature type="domain" description="Ig-like" evidence="2">
    <location>
        <begin position="152"/>
        <end position="241"/>
    </location>
</feature>
<reference evidence="3 4" key="1">
    <citation type="submission" date="2024-04" db="EMBL/GenBank/DDBJ databases">
        <title>draft genome sequnece of Flavobacterium buctense JCM 30750.</title>
        <authorList>
            <person name="Kim D.-U."/>
        </authorList>
    </citation>
    <scope>NUCLEOTIDE SEQUENCE [LARGE SCALE GENOMIC DNA]</scope>
    <source>
        <strain evidence="3 4">JCM 30750</strain>
    </source>
</reference>
<evidence type="ECO:0000256" key="1">
    <source>
        <dbReference type="SAM" id="SignalP"/>
    </source>
</evidence>
<evidence type="ECO:0000259" key="2">
    <source>
        <dbReference type="Pfam" id="PF19081"/>
    </source>
</evidence>
<name>A0ABU9DYX3_9FLAO</name>
<dbReference type="InterPro" id="IPR044023">
    <property type="entry name" value="Ig_7"/>
</dbReference>
<dbReference type="Proteomes" id="UP001491349">
    <property type="component" value="Unassembled WGS sequence"/>
</dbReference>
<feature type="signal peptide" evidence="1">
    <location>
        <begin position="1"/>
        <end position="21"/>
    </location>
</feature>
<organism evidence="3 4">
    <name type="scientific">Flavobacterium buctense</name>
    <dbReference type="NCBI Taxonomy" id="1648146"/>
    <lineage>
        <taxon>Bacteria</taxon>
        <taxon>Pseudomonadati</taxon>
        <taxon>Bacteroidota</taxon>
        <taxon>Flavobacteriia</taxon>
        <taxon>Flavobacteriales</taxon>
        <taxon>Flavobacteriaceae</taxon>
        <taxon>Flavobacterium</taxon>
    </lineage>
</organism>
<sequence length="943" mass="98652">MKKLLLFVIIFVFNFSQEAFAQCTITGSPNVNSSTMSCTSLSSCSVIYIGNGTNPTNLVMNQNLDLTCLGAIQFIIRNNATIDFSTGNYNLTLGAGSTIVVESGGNIGAGTNCSASDLIKIGSIKVASCNGSGGVLMDFPTLVSGGGFNVAIASATSICGSGTSVITASKNPAPTSATTFKFYTVASGGSPVYTITTSASPYTVTYTTPVLSASTNYYVEATTVSGGATTPRKLVTVTVNPLPATPSVTLVQPTCSIATGTITINSPSGTGMTYSINDSTYTNTTGIFTAVASGTYNVTAKSAAGCFSATTSVTINPQPIIPVQPTLGSLTQPTCTLASGSFTITNYNASYIYAVSPSTGVSVSGALVTAPSGTYTVTATLGLCTSIASSNITISQQPTNTWNGSVWSNGTPTAAQKLVFSGNFSSTGNVSGCACSVTSGAVVFNAGHTLAIANEVAINPGGSLVFEDTASLVQTNPTAVNSGNITYKRKTTPLKQYDYTYWSSPVNNATLGQLATNSMFYSFNPNINNYVAQTASDIMINGVGYIARAPQNLVYNPTQIVETSFVGVPNNGNITTTITKSAFGANTLIGNPYPSAIDIDLFITDPINSELVNGTIFLWTHNTAITNNNYTANDYAKYNLTGGVGTGVGTMALTGGPVPTGKVAAGQGFFIEANTDLANGAYVATFKNSMRISGNNAQFFRTNSLVANNEGGAVSQLLEKHRLWVSLSNSEGAYNQMLVGYIENATNDIDRLFDGKTSPVGNPVAIYTTVGTTDLSIQGKSLPFSVEDIVPFVYASTINGELTISLDNFDGIFDNQNVYLLDKSTGIYHDLKSENYTFMSASGIFTDRFELRYTTQSLGTNNPITADNAIKVVSNNSGLSVYCQATGITKVEIFDVLGKQLYSKDKLTTNALEGIQFQSVPQMLLVKVTLNNGQTYTKKTLIQ</sequence>